<comment type="caution">
    <text evidence="2">The sequence shown here is derived from an EMBL/GenBank/DDBJ whole genome shotgun (WGS) entry which is preliminary data.</text>
</comment>
<keyword evidence="1" id="KW-0732">Signal</keyword>
<gene>
    <name evidence="2" type="ORF">C1SCF055_LOCUS14890</name>
</gene>
<organism evidence="2">
    <name type="scientific">Cladocopium goreaui</name>
    <dbReference type="NCBI Taxonomy" id="2562237"/>
    <lineage>
        <taxon>Eukaryota</taxon>
        <taxon>Sar</taxon>
        <taxon>Alveolata</taxon>
        <taxon>Dinophyceae</taxon>
        <taxon>Suessiales</taxon>
        <taxon>Symbiodiniaceae</taxon>
        <taxon>Cladocopium</taxon>
    </lineage>
</organism>
<keyword evidence="4" id="KW-0808">Transferase</keyword>
<evidence type="ECO:0000256" key="1">
    <source>
        <dbReference type="SAM" id="SignalP"/>
    </source>
</evidence>
<dbReference type="EMBL" id="CAMXCT030001186">
    <property type="protein sequence ID" value="CAL4774947.1"/>
    <property type="molecule type" value="Genomic_DNA"/>
</dbReference>
<evidence type="ECO:0000313" key="3">
    <source>
        <dbReference type="EMBL" id="CAL1141010.1"/>
    </source>
</evidence>
<dbReference type="OrthoDB" id="447918at2759"/>
<keyword evidence="5" id="KW-1185">Reference proteome</keyword>
<dbReference type="Proteomes" id="UP001152797">
    <property type="component" value="Unassembled WGS sequence"/>
</dbReference>
<sequence>MNFYVAIGLAVNVMAFALVQVGKKTHGTEVQRGALQLLKGKLWQDATGATFHRSLDFIRPLHLQGLHSCPVDLGPSWLMDGKLQVDKRHMAETIKLQACQSGVLYNIQNRANRLHSRLQQSRENIFSALLVLPLSDLSFHISVAVRTWYGGSLMLVHHILGGPSNVTILLADDNEVEEFARLPRAMRYGGNHGGLGVSKNLGNLRQLFSSLSDSDPIWLSTASRLSLAFKTAVWGFPTVGIAHGRTAEHDCSGDFCYGLRRYWAPGVPVVTLRAPLDGWLRSWQRHVHRIDAPLKFFLVQRSRKLSRRLVAPERLASSWSRALRGQLKITLWRPEMYSILQQARMLYAADALAAVTGQACGLGIFLRRKRILLEFTPAIDGSYGCRWGWDMNPTSEVGQIGRLGELHHHCVMSLAVGVAERTTSGAKRSAELALASRTAGDILTRAEASFTWRTAAKVVPPSLGSGRLRRVLRQAVHLVRSARRQERAAKDEKSCCAMAPRFFACTKICVQLFISCYLHLQRGTSSDGHNAIDL</sequence>
<reference evidence="2" key="1">
    <citation type="submission" date="2022-10" db="EMBL/GenBank/DDBJ databases">
        <authorList>
            <person name="Chen Y."/>
            <person name="Dougan E. K."/>
            <person name="Chan C."/>
            <person name="Rhodes N."/>
            <person name="Thang M."/>
        </authorList>
    </citation>
    <scope>NUCLEOTIDE SEQUENCE</scope>
</reference>
<protein>
    <submittedName>
        <fullName evidence="4">Calcium/calmodulin-dependent protein kinase type 1</fullName>
    </submittedName>
</protein>
<proteinExistence type="predicted"/>
<name>A0A9P1FUU2_9DINO</name>
<accession>A0A9P1FUU2</accession>
<evidence type="ECO:0000313" key="4">
    <source>
        <dbReference type="EMBL" id="CAL4774947.1"/>
    </source>
</evidence>
<evidence type="ECO:0000313" key="5">
    <source>
        <dbReference type="Proteomes" id="UP001152797"/>
    </source>
</evidence>
<dbReference type="EMBL" id="CAMXCT010001186">
    <property type="protein sequence ID" value="CAI3987635.1"/>
    <property type="molecule type" value="Genomic_DNA"/>
</dbReference>
<feature type="chain" id="PRO_5043272522" evidence="1">
    <location>
        <begin position="28"/>
        <end position="534"/>
    </location>
</feature>
<dbReference type="EMBL" id="CAMXCT020001186">
    <property type="protein sequence ID" value="CAL1141010.1"/>
    <property type="molecule type" value="Genomic_DNA"/>
</dbReference>
<dbReference type="AlphaFoldDB" id="A0A9P1FUU2"/>
<keyword evidence="4" id="KW-0418">Kinase</keyword>
<reference evidence="3" key="2">
    <citation type="submission" date="2024-04" db="EMBL/GenBank/DDBJ databases">
        <authorList>
            <person name="Chen Y."/>
            <person name="Shah S."/>
            <person name="Dougan E. K."/>
            <person name="Thang M."/>
            <person name="Chan C."/>
        </authorList>
    </citation>
    <scope>NUCLEOTIDE SEQUENCE [LARGE SCALE GENOMIC DNA]</scope>
</reference>
<feature type="signal peptide" evidence="1">
    <location>
        <begin position="1"/>
        <end position="27"/>
    </location>
</feature>
<evidence type="ECO:0000313" key="2">
    <source>
        <dbReference type="EMBL" id="CAI3987635.1"/>
    </source>
</evidence>
<dbReference type="GO" id="GO:0016301">
    <property type="term" value="F:kinase activity"/>
    <property type="evidence" value="ECO:0007669"/>
    <property type="project" value="UniProtKB-KW"/>
</dbReference>